<evidence type="ECO:0000256" key="1">
    <source>
        <dbReference type="SAM" id="MobiDB-lite"/>
    </source>
</evidence>
<dbReference type="AlphaFoldDB" id="A0A915JVM5"/>
<sequence>MGRKKIQISRIQDERNRQLGNVINLSESLGFECASWTCTLVTGISFALLNLHLVQETSAHYLDASIGYSLPKIHVRRPCCTSSDSVGRQSNRTAIRHWPPSADTGLQFRSS</sequence>
<evidence type="ECO:0000313" key="3">
    <source>
        <dbReference type="WBParaSite" id="nRc.2.0.1.t30133-RA"/>
    </source>
</evidence>
<proteinExistence type="predicted"/>
<dbReference type="WBParaSite" id="nRc.2.0.1.t30133-RA">
    <property type="protein sequence ID" value="nRc.2.0.1.t30133-RA"/>
    <property type="gene ID" value="nRc.2.0.1.g30133"/>
</dbReference>
<organism evidence="2 3">
    <name type="scientific">Romanomermis culicivorax</name>
    <name type="common">Nematode worm</name>
    <dbReference type="NCBI Taxonomy" id="13658"/>
    <lineage>
        <taxon>Eukaryota</taxon>
        <taxon>Metazoa</taxon>
        <taxon>Ecdysozoa</taxon>
        <taxon>Nematoda</taxon>
        <taxon>Enoplea</taxon>
        <taxon>Dorylaimia</taxon>
        <taxon>Mermithida</taxon>
        <taxon>Mermithoidea</taxon>
        <taxon>Mermithidae</taxon>
        <taxon>Romanomermis</taxon>
    </lineage>
</organism>
<dbReference type="Proteomes" id="UP000887565">
    <property type="component" value="Unplaced"/>
</dbReference>
<accession>A0A915JVM5</accession>
<feature type="compositionally biased region" description="Polar residues" evidence="1">
    <location>
        <begin position="81"/>
        <end position="93"/>
    </location>
</feature>
<feature type="region of interest" description="Disordered" evidence="1">
    <location>
        <begin position="81"/>
        <end position="111"/>
    </location>
</feature>
<reference evidence="3" key="1">
    <citation type="submission" date="2022-11" db="UniProtKB">
        <authorList>
            <consortium name="WormBaseParasite"/>
        </authorList>
    </citation>
    <scope>IDENTIFICATION</scope>
</reference>
<keyword evidence="2" id="KW-1185">Reference proteome</keyword>
<protein>
    <submittedName>
        <fullName evidence="3">Uncharacterized protein</fullName>
    </submittedName>
</protein>
<name>A0A915JVM5_ROMCU</name>
<evidence type="ECO:0000313" key="2">
    <source>
        <dbReference type="Proteomes" id="UP000887565"/>
    </source>
</evidence>